<dbReference type="AlphaFoldDB" id="A0A9P6PNR3"/>
<reference evidence="3" key="1">
    <citation type="journal article" date="2020" name="Fungal Divers.">
        <title>Resolving the Mortierellaceae phylogeny through synthesis of multi-gene phylogenetics and phylogenomics.</title>
        <authorList>
            <person name="Vandepol N."/>
            <person name="Liber J."/>
            <person name="Desiro A."/>
            <person name="Na H."/>
            <person name="Kennedy M."/>
            <person name="Barry K."/>
            <person name="Grigoriev I.V."/>
            <person name="Miller A.N."/>
            <person name="O'Donnell K."/>
            <person name="Stajich J.E."/>
            <person name="Bonito G."/>
        </authorList>
    </citation>
    <scope>NUCLEOTIDE SEQUENCE</scope>
    <source>
        <strain evidence="3">KOD948</strain>
    </source>
</reference>
<name>A0A9P6PNR3_9FUNG</name>
<accession>A0A9P6PNR3</accession>
<feature type="region of interest" description="Disordered" evidence="2">
    <location>
        <begin position="1"/>
        <end position="259"/>
    </location>
</feature>
<evidence type="ECO:0000256" key="1">
    <source>
        <dbReference type="SAM" id="Coils"/>
    </source>
</evidence>
<proteinExistence type="predicted"/>
<feature type="compositionally biased region" description="Basic and acidic residues" evidence="2">
    <location>
        <begin position="97"/>
        <end position="123"/>
    </location>
</feature>
<evidence type="ECO:0000313" key="4">
    <source>
        <dbReference type="Proteomes" id="UP000726737"/>
    </source>
</evidence>
<dbReference type="Proteomes" id="UP000726737">
    <property type="component" value="Unassembled WGS sequence"/>
</dbReference>
<feature type="region of interest" description="Disordered" evidence="2">
    <location>
        <begin position="815"/>
        <end position="835"/>
    </location>
</feature>
<keyword evidence="4" id="KW-1185">Reference proteome</keyword>
<feature type="region of interest" description="Disordered" evidence="2">
    <location>
        <begin position="572"/>
        <end position="622"/>
    </location>
</feature>
<protein>
    <submittedName>
        <fullName evidence="3">Uncharacterized protein</fullName>
    </submittedName>
</protein>
<feature type="coiled-coil region" evidence="1">
    <location>
        <begin position="750"/>
        <end position="805"/>
    </location>
</feature>
<gene>
    <name evidence="3" type="ORF">BG011_008072</name>
</gene>
<evidence type="ECO:0000256" key="2">
    <source>
        <dbReference type="SAM" id="MobiDB-lite"/>
    </source>
</evidence>
<keyword evidence="1" id="KW-0175">Coiled coil</keyword>
<feature type="compositionally biased region" description="Basic residues" evidence="2">
    <location>
        <begin position="25"/>
        <end position="34"/>
    </location>
</feature>
<feature type="compositionally biased region" description="Acidic residues" evidence="2">
    <location>
        <begin position="55"/>
        <end position="79"/>
    </location>
</feature>
<feature type="compositionally biased region" description="Basic and acidic residues" evidence="2">
    <location>
        <begin position="129"/>
        <end position="179"/>
    </location>
</feature>
<comment type="caution">
    <text evidence="3">The sequence shown here is derived from an EMBL/GenBank/DDBJ whole genome shotgun (WGS) entry which is preliminary data.</text>
</comment>
<feature type="compositionally biased region" description="Polar residues" evidence="2">
    <location>
        <begin position="572"/>
        <end position="587"/>
    </location>
</feature>
<dbReference type="OrthoDB" id="2420755at2759"/>
<dbReference type="PANTHER" id="PTHR36812">
    <property type="entry name" value="NEUROFILAMENT TRIPLET M PROTEIN-LIKE PROTEIN"/>
    <property type="match status" value="1"/>
</dbReference>
<dbReference type="PANTHER" id="PTHR36812:SF9">
    <property type="entry name" value="MYB-LIKE PROTEIN X ISOFORM X1"/>
    <property type="match status" value="1"/>
</dbReference>
<organism evidence="3 4">
    <name type="scientific">Mortierella polycephala</name>
    <dbReference type="NCBI Taxonomy" id="41804"/>
    <lineage>
        <taxon>Eukaryota</taxon>
        <taxon>Fungi</taxon>
        <taxon>Fungi incertae sedis</taxon>
        <taxon>Mucoromycota</taxon>
        <taxon>Mortierellomycotina</taxon>
        <taxon>Mortierellomycetes</taxon>
        <taxon>Mortierellales</taxon>
        <taxon>Mortierellaceae</taxon>
        <taxon>Mortierella</taxon>
    </lineage>
</organism>
<feature type="compositionally biased region" description="Basic and acidic residues" evidence="2">
    <location>
        <begin position="590"/>
        <end position="617"/>
    </location>
</feature>
<dbReference type="EMBL" id="JAAAJA010000648">
    <property type="protein sequence ID" value="KAG0250807.1"/>
    <property type="molecule type" value="Genomic_DNA"/>
</dbReference>
<evidence type="ECO:0000313" key="3">
    <source>
        <dbReference type="EMBL" id="KAG0250807.1"/>
    </source>
</evidence>
<feature type="compositionally biased region" description="Basic and acidic residues" evidence="2">
    <location>
        <begin position="228"/>
        <end position="240"/>
    </location>
</feature>
<sequence length="835" mass="94048">MKEYIVMGNYRGRNFDPKYHERKNAQRSKTKNKNKNNSGSDDYKRNSKNNSHNDEDGEDDDEDNYDDNENNEDSYEAEDASQSTILSIETGRRRHVVDKNNTDENNVRHAINNKDNKNKHDSHNATGDKSYDSRSSSKDSRQRSSSHSYDRRESAKERWDRLDREERQRRERNQEDSGKDAGTSTRRRRQDSFDDSSSNNRSRGRHNDSILQNTEEHSRGSNGFGAREGQHSTDNHRREFSGQTSQVDAQGGTALPPQQLAWNGTQSQQMPVWPPQPFQQQFSQQPLTFSAPPPMPTMVPAPSMTSTTSVNPATNTMFNHAGVPPPPSHLSRQLITVQDNLQMLAAMKGYLILQMQDVALVLTKQTMADDQREAIEVQLLHMKKEYEVYEAVENALAQIPDPAAQRDLIEETRRCMEQQKGLWAREASEKAVLRERMGVPATATTDGLASIHGNNGTASSMFLAPQASVQTSAAVPPPADITIPKSSKESAETINFISASSVSAETEGMDIMAIKQEQTAPPTIALGSATSISESTDTITTAATSDAQSSIDLVQKHDLPNITIVKQELESSVSLSLDTPSKPQQQGVKRKPEDDERNKETPVRRRTGNKYESRHSSDAILPSLSPSMQTQIVVMDDGGDEITPAPLPASIVTPQTPEPGSSPTPATSLRWSNSQIDGPSLTQLVNRLVEETFKQGRQMNDILRRLDTDNKEQATQVNEISELRCKMQEQQQMTLKRDLEARQSEVLAMMERNRAEKASMKEEIALAMKERAEAKCEAATERCEKEQILRKMHELENQVQVLKQQIQQLCAPTQRYEQQQQQQQQHRQQQQEYQR</sequence>
<feature type="compositionally biased region" description="Basic and acidic residues" evidence="2">
    <location>
        <begin position="13"/>
        <end position="24"/>
    </location>
</feature>